<keyword evidence="1" id="KW-0472">Membrane</keyword>
<gene>
    <name evidence="2" type="ORF">QJS10_CPB12g00900</name>
</gene>
<evidence type="ECO:0000313" key="2">
    <source>
        <dbReference type="EMBL" id="KAK1302356.1"/>
    </source>
</evidence>
<dbReference type="PANTHER" id="PTHR33116">
    <property type="entry name" value="REVERSE TRANSCRIPTASE ZINC-BINDING DOMAIN-CONTAINING PROTEIN-RELATED-RELATED"/>
    <property type="match status" value="1"/>
</dbReference>
<feature type="transmembrane region" description="Helical" evidence="1">
    <location>
        <begin position="131"/>
        <end position="151"/>
    </location>
</feature>
<sequence>MRGGWLRGLVSASGGREVALVQYADDTLFLLEASISSARAARFISFCFELVSGLSHNWSKCALLPIHTSSDHAAALAQAVGCLVHSFPSSALGLPLICGSMTKALWDPLIQRFHKRLAGWRGRHLSYGGRLTLLHTILSALPLFFLSVFRIPTGVLERLEIIRRRFF</sequence>
<proteinExistence type="predicted"/>
<accession>A0AAV9DN44</accession>
<evidence type="ECO:0008006" key="4">
    <source>
        <dbReference type="Google" id="ProtNLM"/>
    </source>
</evidence>
<comment type="caution">
    <text evidence="2">The sequence shown here is derived from an EMBL/GenBank/DDBJ whole genome shotgun (WGS) entry which is preliminary data.</text>
</comment>
<name>A0AAV9DN44_ACOCL</name>
<evidence type="ECO:0000256" key="1">
    <source>
        <dbReference type="SAM" id="Phobius"/>
    </source>
</evidence>
<reference evidence="2" key="2">
    <citation type="submission" date="2023-06" db="EMBL/GenBank/DDBJ databases">
        <authorList>
            <person name="Ma L."/>
            <person name="Liu K.-W."/>
            <person name="Li Z."/>
            <person name="Hsiao Y.-Y."/>
            <person name="Qi Y."/>
            <person name="Fu T."/>
            <person name="Tang G."/>
            <person name="Zhang D."/>
            <person name="Sun W.-H."/>
            <person name="Liu D.-K."/>
            <person name="Li Y."/>
            <person name="Chen G.-Z."/>
            <person name="Liu X.-D."/>
            <person name="Liao X.-Y."/>
            <person name="Jiang Y.-T."/>
            <person name="Yu X."/>
            <person name="Hao Y."/>
            <person name="Huang J."/>
            <person name="Zhao X.-W."/>
            <person name="Ke S."/>
            <person name="Chen Y.-Y."/>
            <person name="Wu W.-L."/>
            <person name="Hsu J.-L."/>
            <person name="Lin Y.-F."/>
            <person name="Huang M.-D."/>
            <person name="Li C.-Y."/>
            <person name="Huang L."/>
            <person name="Wang Z.-W."/>
            <person name="Zhao X."/>
            <person name="Zhong W.-Y."/>
            <person name="Peng D.-H."/>
            <person name="Ahmad S."/>
            <person name="Lan S."/>
            <person name="Zhang J.-S."/>
            <person name="Tsai W.-C."/>
            <person name="Van De Peer Y."/>
            <person name="Liu Z.-J."/>
        </authorList>
    </citation>
    <scope>NUCLEOTIDE SEQUENCE</scope>
    <source>
        <strain evidence="2">CP</strain>
        <tissue evidence="2">Leaves</tissue>
    </source>
</reference>
<protein>
    <recommendedName>
        <fullName evidence="4">Reverse transcriptase domain-containing protein</fullName>
    </recommendedName>
</protein>
<dbReference type="EMBL" id="JAUJYO010000012">
    <property type="protein sequence ID" value="KAK1302356.1"/>
    <property type="molecule type" value="Genomic_DNA"/>
</dbReference>
<dbReference type="PANTHER" id="PTHR33116:SF78">
    <property type="entry name" value="OS12G0587133 PROTEIN"/>
    <property type="match status" value="1"/>
</dbReference>
<dbReference type="Proteomes" id="UP001180020">
    <property type="component" value="Unassembled WGS sequence"/>
</dbReference>
<keyword evidence="3" id="KW-1185">Reference proteome</keyword>
<keyword evidence="1" id="KW-0812">Transmembrane</keyword>
<reference evidence="2" key="1">
    <citation type="journal article" date="2023" name="Nat. Commun.">
        <title>Diploid and tetraploid genomes of Acorus and the evolution of monocots.</title>
        <authorList>
            <person name="Ma L."/>
            <person name="Liu K.W."/>
            <person name="Li Z."/>
            <person name="Hsiao Y.Y."/>
            <person name="Qi Y."/>
            <person name="Fu T."/>
            <person name="Tang G.D."/>
            <person name="Zhang D."/>
            <person name="Sun W.H."/>
            <person name="Liu D.K."/>
            <person name="Li Y."/>
            <person name="Chen G.Z."/>
            <person name="Liu X.D."/>
            <person name="Liao X.Y."/>
            <person name="Jiang Y.T."/>
            <person name="Yu X."/>
            <person name="Hao Y."/>
            <person name="Huang J."/>
            <person name="Zhao X.W."/>
            <person name="Ke S."/>
            <person name="Chen Y.Y."/>
            <person name="Wu W.L."/>
            <person name="Hsu J.L."/>
            <person name="Lin Y.F."/>
            <person name="Huang M.D."/>
            <person name="Li C.Y."/>
            <person name="Huang L."/>
            <person name="Wang Z.W."/>
            <person name="Zhao X."/>
            <person name="Zhong W.Y."/>
            <person name="Peng D.H."/>
            <person name="Ahmad S."/>
            <person name="Lan S."/>
            <person name="Zhang J.S."/>
            <person name="Tsai W.C."/>
            <person name="Van de Peer Y."/>
            <person name="Liu Z.J."/>
        </authorList>
    </citation>
    <scope>NUCLEOTIDE SEQUENCE</scope>
    <source>
        <strain evidence="2">CP</strain>
    </source>
</reference>
<keyword evidence="1" id="KW-1133">Transmembrane helix</keyword>
<dbReference type="AlphaFoldDB" id="A0AAV9DN44"/>
<organism evidence="2 3">
    <name type="scientific">Acorus calamus</name>
    <name type="common">Sweet flag</name>
    <dbReference type="NCBI Taxonomy" id="4465"/>
    <lineage>
        <taxon>Eukaryota</taxon>
        <taxon>Viridiplantae</taxon>
        <taxon>Streptophyta</taxon>
        <taxon>Embryophyta</taxon>
        <taxon>Tracheophyta</taxon>
        <taxon>Spermatophyta</taxon>
        <taxon>Magnoliopsida</taxon>
        <taxon>Liliopsida</taxon>
        <taxon>Acoraceae</taxon>
        <taxon>Acorus</taxon>
    </lineage>
</organism>
<evidence type="ECO:0000313" key="3">
    <source>
        <dbReference type="Proteomes" id="UP001180020"/>
    </source>
</evidence>